<evidence type="ECO:0000313" key="4">
    <source>
        <dbReference type="EMBL" id="EHN11378.1"/>
    </source>
</evidence>
<dbReference type="Proteomes" id="UP000005143">
    <property type="component" value="Unassembled WGS sequence"/>
</dbReference>
<keyword evidence="5" id="KW-1185">Reference proteome</keyword>
<dbReference type="EMBL" id="AGUD01000108">
    <property type="protein sequence ID" value="EHN11378.1"/>
    <property type="molecule type" value="Genomic_DNA"/>
</dbReference>
<dbReference type="InterPro" id="IPR006222">
    <property type="entry name" value="GCVT_N"/>
</dbReference>
<name>H0E4K7_9ACTN</name>
<dbReference type="OrthoDB" id="9796287at2"/>
<organism evidence="4 5">
    <name type="scientific">Patulibacter medicamentivorans</name>
    <dbReference type="NCBI Taxonomy" id="1097667"/>
    <lineage>
        <taxon>Bacteria</taxon>
        <taxon>Bacillati</taxon>
        <taxon>Actinomycetota</taxon>
        <taxon>Thermoleophilia</taxon>
        <taxon>Solirubrobacterales</taxon>
        <taxon>Patulibacteraceae</taxon>
        <taxon>Patulibacter</taxon>
    </lineage>
</organism>
<gene>
    <name evidence="4" type="ORF">PAI11_17380</name>
</gene>
<dbReference type="PANTHER" id="PTHR22602">
    <property type="entry name" value="TRANSFERASE CAF17, MITOCHONDRIAL-RELATED"/>
    <property type="match status" value="1"/>
</dbReference>
<dbReference type="NCBIfam" id="TIGR03317">
    <property type="entry name" value="ygfZ_signature"/>
    <property type="match status" value="1"/>
</dbReference>
<dbReference type="AlphaFoldDB" id="H0E4K7"/>
<dbReference type="PANTHER" id="PTHR22602:SF0">
    <property type="entry name" value="TRANSFERASE CAF17, MITOCHONDRIAL-RELATED"/>
    <property type="match status" value="1"/>
</dbReference>
<evidence type="ECO:0000259" key="2">
    <source>
        <dbReference type="Pfam" id="PF01571"/>
    </source>
</evidence>
<evidence type="ECO:0000313" key="5">
    <source>
        <dbReference type="Proteomes" id="UP000005143"/>
    </source>
</evidence>
<dbReference type="Gene3D" id="3.30.1360.120">
    <property type="entry name" value="Probable tRNA modification gtpase trme, domain 1"/>
    <property type="match status" value="1"/>
</dbReference>
<dbReference type="PATRIC" id="fig|1097667.3.peg.1721"/>
<dbReference type="Pfam" id="PF01571">
    <property type="entry name" value="GCV_T"/>
    <property type="match status" value="1"/>
</dbReference>
<comment type="caution">
    <text evidence="4">The sequence shown here is derived from an EMBL/GenBank/DDBJ whole genome shotgun (WGS) entry which is preliminary data.</text>
</comment>
<dbReference type="GO" id="GO:0016226">
    <property type="term" value="P:iron-sulfur cluster assembly"/>
    <property type="evidence" value="ECO:0007669"/>
    <property type="project" value="TreeGrafter"/>
</dbReference>
<accession>H0E4K7</accession>
<reference evidence="4 5" key="1">
    <citation type="journal article" date="2013" name="Biodegradation">
        <title>Quantitative proteomic analysis of ibuprofen-degrading Patulibacter sp. strain I11.</title>
        <authorList>
            <person name="Almeida B."/>
            <person name="Kjeldal H."/>
            <person name="Lolas I."/>
            <person name="Knudsen A.D."/>
            <person name="Carvalho G."/>
            <person name="Nielsen K.L."/>
            <person name="Barreto Crespo M.T."/>
            <person name="Stensballe A."/>
            <person name="Nielsen J.L."/>
        </authorList>
    </citation>
    <scope>NUCLEOTIDE SEQUENCE [LARGE SCALE GENOMIC DNA]</scope>
    <source>
        <strain evidence="4 5">I11</strain>
    </source>
</reference>
<sequence length="354" mass="37639">MSDPPQRPVVAPVPSAPRAAVDDATLERAHHVLTEGAGVLDRSAAGKLALTGGEAASFLTGQVTADVEALEPGHGTYAALLTPKGKIVCDLRILAGDDELFLICERSGLQSLFDHLRRHLIGFDAELHKRTLQRSLLSLIGPRSSAILGDAADALGEAEHDHVIAELDGRTVELVRTDGGVDVLCPAEDGAAILAALEARGATRVPEDAAEVVRVESGRPRLGHEMDDAVMPAEVGIVDRAVSFTKGCYVGQETVARLHWRGRPNRHLRGLRLEREVPAGTVLVSDGREIGRVTTSVRSPVDGPIALALVRREVEPGDAVTLRPADGTPTTARVVALPFERRRSRPPHQVPPVG</sequence>
<protein>
    <submittedName>
        <fullName evidence="4">Folate-dependent protein for Fe/S cluster synthesis/repair in oxidative stress</fullName>
    </submittedName>
</protein>
<evidence type="ECO:0000256" key="1">
    <source>
        <dbReference type="ARBA" id="ARBA00022946"/>
    </source>
</evidence>
<feature type="domain" description="Aminomethyltransferase C-terminal" evidence="3">
    <location>
        <begin position="266"/>
        <end position="339"/>
    </location>
</feature>
<dbReference type="PIRSF" id="PIRSF006487">
    <property type="entry name" value="GcvT"/>
    <property type="match status" value="1"/>
</dbReference>
<dbReference type="SUPFAM" id="SSF101790">
    <property type="entry name" value="Aminomethyltransferase beta-barrel domain"/>
    <property type="match status" value="1"/>
</dbReference>
<dbReference type="InterPro" id="IPR045179">
    <property type="entry name" value="YgfZ/GcvT"/>
</dbReference>
<dbReference type="InterPro" id="IPR027266">
    <property type="entry name" value="TrmE/GcvT-like"/>
</dbReference>
<dbReference type="InterPro" id="IPR029043">
    <property type="entry name" value="GcvT/YgfZ_C"/>
</dbReference>
<dbReference type="RefSeq" id="WP_007573390.1">
    <property type="nucleotide sequence ID" value="NZ_AGUD01000108.1"/>
</dbReference>
<proteinExistence type="predicted"/>
<keyword evidence="1" id="KW-0809">Transit peptide</keyword>
<dbReference type="SUPFAM" id="SSF103025">
    <property type="entry name" value="Folate-binding domain"/>
    <property type="match status" value="1"/>
</dbReference>
<dbReference type="Pfam" id="PF08669">
    <property type="entry name" value="GCV_T_C"/>
    <property type="match status" value="1"/>
</dbReference>
<evidence type="ECO:0000259" key="3">
    <source>
        <dbReference type="Pfam" id="PF08669"/>
    </source>
</evidence>
<dbReference type="InterPro" id="IPR017703">
    <property type="entry name" value="YgfZ/GCV_T_CS"/>
</dbReference>
<feature type="domain" description="GCVT N-terminal" evidence="2">
    <location>
        <begin position="24"/>
        <end position="246"/>
    </location>
</feature>
<dbReference type="InterPro" id="IPR013977">
    <property type="entry name" value="GcvT_C"/>
</dbReference>